<organism evidence="5 6">
    <name type="scientific">Blautia pseudococcoides</name>
    <dbReference type="NCBI Taxonomy" id="1796616"/>
    <lineage>
        <taxon>Bacteria</taxon>
        <taxon>Bacillati</taxon>
        <taxon>Bacillota</taxon>
        <taxon>Clostridia</taxon>
        <taxon>Lachnospirales</taxon>
        <taxon>Lachnospiraceae</taxon>
        <taxon>Blautia</taxon>
    </lineage>
</organism>
<dbReference type="OrthoDB" id="1650670at2"/>
<evidence type="ECO:0000259" key="4">
    <source>
        <dbReference type="PROSITE" id="PS01124"/>
    </source>
</evidence>
<dbReference type="InterPro" id="IPR018062">
    <property type="entry name" value="HTH_AraC-typ_CS"/>
</dbReference>
<reference evidence="5" key="1">
    <citation type="submission" date="2017-04" db="EMBL/GenBank/DDBJ databases">
        <title>Complete Genome Sequences of Twelve Strains of a Stable Defined Moderately Diverse Mouse Microbiota 2 (sDMDMm2).</title>
        <authorList>
            <person name="Uchimura Y."/>
            <person name="Wyss M."/>
            <person name="Brugiroux S."/>
            <person name="Limenitakis J.P."/>
            <person name="Stecher B."/>
            <person name="McCoy K.D."/>
            <person name="Macpherson A.J."/>
        </authorList>
    </citation>
    <scope>NUCLEOTIDE SEQUENCE</scope>
    <source>
        <strain evidence="5">YL58</strain>
    </source>
</reference>
<keyword evidence="2" id="KW-0238">DNA-binding</keyword>
<evidence type="ECO:0000256" key="3">
    <source>
        <dbReference type="ARBA" id="ARBA00023163"/>
    </source>
</evidence>
<keyword evidence="6" id="KW-1185">Reference proteome</keyword>
<feature type="domain" description="HTH araC/xylS-type" evidence="4">
    <location>
        <begin position="304"/>
        <end position="402"/>
    </location>
</feature>
<dbReference type="Proteomes" id="UP000092574">
    <property type="component" value="Chromosome"/>
</dbReference>
<dbReference type="InterPro" id="IPR020449">
    <property type="entry name" value="Tscrpt_reg_AraC-type_HTH"/>
</dbReference>
<proteinExistence type="predicted"/>
<dbReference type="SUPFAM" id="SSF46689">
    <property type="entry name" value="Homeodomain-like"/>
    <property type="match status" value="2"/>
</dbReference>
<evidence type="ECO:0000313" key="5">
    <source>
        <dbReference type="EMBL" id="ANU77863.1"/>
    </source>
</evidence>
<dbReference type="InterPro" id="IPR018060">
    <property type="entry name" value="HTH_AraC"/>
</dbReference>
<dbReference type="PRINTS" id="PR00032">
    <property type="entry name" value="HTHARAC"/>
</dbReference>
<protein>
    <submittedName>
        <fullName evidence="5">AraC family transcriptional regulator</fullName>
    </submittedName>
</protein>
<dbReference type="STRING" id="1796616.A4V09_20280"/>
<gene>
    <name evidence="5" type="ORF">A4V09_20280</name>
</gene>
<dbReference type="GO" id="GO:0043565">
    <property type="term" value="F:sequence-specific DNA binding"/>
    <property type="evidence" value="ECO:0007669"/>
    <property type="project" value="InterPro"/>
</dbReference>
<dbReference type="Pfam" id="PF12833">
    <property type="entry name" value="HTH_18"/>
    <property type="match status" value="1"/>
</dbReference>
<dbReference type="InterPro" id="IPR009057">
    <property type="entry name" value="Homeodomain-like_sf"/>
</dbReference>
<dbReference type="KEGG" id="byl:A4V09_20280"/>
<keyword evidence="3" id="KW-0804">Transcription</keyword>
<name>A0A1C7IG89_9FIRM</name>
<dbReference type="GO" id="GO:0003700">
    <property type="term" value="F:DNA-binding transcription factor activity"/>
    <property type="evidence" value="ECO:0007669"/>
    <property type="project" value="InterPro"/>
</dbReference>
<accession>A0A1C7IG89</accession>
<evidence type="ECO:0000256" key="2">
    <source>
        <dbReference type="ARBA" id="ARBA00023125"/>
    </source>
</evidence>
<dbReference type="SMART" id="SM00342">
    <property type="entry name" value="HTH_ARAC"/>
    <property type="match status" value="1"/>
</dbReference>
<dbReference type="PROSITE" id="PS00041">
    <property type="entry name" value="HTH_ARAC_FAMILY_1"/>
    <property type="match status" value="1"/>
</dbReference>
<dbReference type="PANTHER" id="PTHR43280">
    <property type="entry name" value="ARAC-FAMILY TRANSCRIPTIONAL REGULATOR"/>
    <property type="match status" value="1"/>
</dbReference>
<dbReference type="PANTHER" id="PTHR43280:SF28">
    <property type="entry name" value="HTH-TYPE TRANSCRIPTIONAL ACTIVATOR RHAS"/>
    <property type="match status" value="1"/>
</dbReference>
<dbReference type="Gene3D" id="1.10.10.60">
    <property type="entry name" value="Homeodomain-like"/>
    <property type="match status" value="2"/>
</dbReference>
<dbReference type="AlphaFoldDB" id="A0A1C7IG89"/>
<dbReference type="PROSITE" id="PS01124">
    <property type="entry name" value="HTH_ARAC_FAMILY_2"/>
    <property type="match status" value="1"/>
</dbReference>
<evidence type="ECO:0000313" key="6">
    <source>
        <dbReference type="Proteomes" id="UP000092574"/>
    </source>
</evidence>
<dbReference type="RefSeq" id="WP_052099324.1">
    <property type="nucleotide sequence ID" value="NZ_CP015405.2"/>
</dbReference>
<evidence type="ECO:0000256" key="1">
    <source>
        <dbReference type="ARBA" id="ARBA00023015"/>
    </source>
</evidence>
<sequence length="406" mass="47201">MASYDTVLNFSRKVLKNYNFQTYILMEDELDHIDLDLGLRKKIAADSDSRDNALHFIRNSKEHVMYFSKDCFNCHHTVMRLPETESPAFFIAGPYLQHRADKKFILKMQQKLSIPTEFSGFLKQYYELIPFINHEDDVRTILLLLAAEIFGGAEHFSVEYCDMFMDEITKVYYGQAQVNLENRELIEQRYQSEQEMMQAVASGNYKKIELLAAGEMTVSLEQRLSNRIRDSKNYLIILNTLLRKAAEYGGVHPLYLDELSSKYAREIETITSEDEDGKLKREMMRKYCLLVKSHSLKGYSPIIQNVINHICLYLTDDLSLKRLAEEFSISPSYLSTLFKKETGSTLTDFVNKKRIENAVFLLNSTDLQIQSIAAACGVADLNYFTRLFKRNMGRTPSEYREMIHQK</sequence>
<dbReference type="EMBL" id="CP015405">
    <property type="protein sequence ID" value="ANU77863.1"/>
    <property type="molecule type" value="Genomic_DNA"/>
</dbReference>
<keyword evidence="1" id="KW-0805">Transcription regulation</keyword>